<keyword evidence="2" id="KW-1185">Reference proteome</keyword>
<reference evidence="1 2" key="1">
    <citation type="journal article" date="2021" name="Elife">
        <title>Chloroplast acquisition without the gene transfer in kleptoplastic sea slugs, Plakobranchus ocellatus.</title>
        <authorList>
            <person name="Maeda T."/>
            <person name="Takahashi S."/>
            <person name="Yoshida T."/>
            <person name="Shimamura S."/>
            <person name="Takaki Y."/>
            <person name="Nagai Y."/>
            <person name="Toyoda A."/>
            <person name="Suzuki Y."/>
            <person name="Arimoto A."/>
            <person name="Ishii H."/>
            <person name="Satoh N."/>
            <person name="Nishiyama T."/>
            <person name="Hasebe M."/>
            <person name="Maruyama T."/>
            <person name="Minagawa J."/>
            <person name="Obokata J."/>
            <person name="Shigenobu S."/>
        </authorList>
    </citation>
    <scope>NUCLEOTIDE SEQUENCE [LARGE SCALE GENOMIC DNA]</scope>
</reference>
<dbReference type="EMBL" id="BMAT01013039">
    <property type="protein sequence ID" value="GFS04576.1"/>
    <property type="molecule type" value="Genomic_DNA"/>
</dbReference>
<evidence type="ECO:0000313" key="2">
    <source>
        <dbReference type="Proteomes" id="UP000762676"/>
    </source>
</evidence>
<organism evidence="1 2">
    <name type="scientific">Elysia marginata</name>
    <dbReference type="NCBI Taxonomy" id="1093978"/>
    <lineage>
        <taxon>Eukaryota</taxon>
        <taxon>Metazoa</taxon>
        <taxon>Spiralia</taxon>
        <taxon>Lophotrochozoa</taxon>
        <taxon>Mollusca</taxon>
        <taxon>Gastropoda</taxon>
        <taxon>Heterobranchia</taxon>
        <taxon>Euthyneura</taxon>
        <taxon>Panpulmonata</taxon>
        <taxon>Sacoglossa</taxon>
        <taxon>Placobranchoidea</taxon>
        <taxon>Plakobranchidae</taxon>
        <taxon>Elysia</taxon>
    </lineage>
</organism>
<evidence type="ECO:0000313" key="1">
    <source>
        <dbReference type="EMBL" id="GFS04576.1"/>
    </source>
</evidence>
<comment type="caution">
    <text evidence="1">The sequence shown here is derived from an EMBL/GenBank/DDBJ whole genome shotgun (WGS) entry which is preliminary data.</text>
</comment>
<dbReference type="Proteomes" id="UP000762676">
    <property type="component" value="Unassembled WGS sequence"/>
</dbReference>
<proteinExistence type="predicted"/>
<accession>A0AAV4I4P2</accession>
<dbReference type="AlphaFoldDB" id="A0AAV4I4P2"/>
<name>A0AAV4I4P2_9GAST</name>
<sequence>MVRAIIAQTVPEDEQITPCSCAHNSPHCLGIKPDTSDRLRAERITGHRKTSTGSPSHQRGHRVQAVRLVLTDRPTVTLLDRYAEHDGVVVLL</sequence>
<gene>
    <name evidence="1" type="ORF">ElyMa_006498500</name>
</gene>
<protein>
    <submittedName>
        <fullName evidence="1">Uncharacterized protein</fullName>
    </submittedName>
</protein>